<evidence type="ECO:0000256" key="3">
    <source>
        <dbReference type="ARBA" id="ARBA00022729"/>
    </source>
</evidence>
<proteinExistence type="inferred from homology"/>
<dbReference type="FunFam" id="2.60.40.2310:FF:000001">
    <property type="entry name" value="Subtilisin-like protease SBT1.5"/>
    <property type="match status" value="1"/>
</dbReference>
<dbReference type="CDD" id="cd04852">
    <property type="entry name" value="Peptidases_S8_3"/>
    <property type="match status" value="1"/>
</dbReference>
<dbReference type="FunFam" id="3.30.70.80:FF:000002">
    <property type="entry name" value="Subtilisin-like protease SBT5.3"/>
    <property type="match status" value="1"/>
</dbReference>
<accession>A0AB40B6Q2</accession>
<evidence type="ECO:0000313" key="12">
    <source>
        <dbReference type="RefSeq" id="XP_039122899.1"/>
    </source>
</evidence>
<evidence type="ECO:0000256" key="2">
    <source>
        <dbReference type="ARBA" id="ARBA00022670"/>
    </source>
</evidence>
<dbReference type="RefSeq" id="XP_039122899.1">
    <property type="nucleotide sequence ID" value="XM_039266965.1"/>
</dbReference>
<dbReference type="InterPro" id="IPR045051">
    <property type="entry name" value="SBT"/>
</dbReference>
<dbReference type="InterPro" id="IPR041469">
    <property type="entry name" value="Subtilisin-like_FN3"/>
</dbReference>
<organism evidence="11 12">
    <name type="scientific">Dioscorea cayennensis subsp. rotundata</name>
    <name type="common">White Guinea yam</name>
    <name type="synonym">Dioscorea rotundata</name>
    <dbReference type="NCBI Taxonomy" id="55577"/>
    <lineage>
        <taxon>Eukaryota</taxon>
        <taxon>Viridiplantae</taxon>
        <taxon>Streptophyta</taxon>
        <taxon>Embryophyta</taxon>
        <taxon>Tracheophyta</taxon>
        <taxon>Spermatophyta</taxon>
        <taxon>Magnoliopsida</taxon>
        <taxon>Liliopsida</taxon>
        <taxon>Dioscoreales</taxon>
        <taxon>Dioscoreaceae</taxon>
        <taxon>Dioscorea</taxon>
    </lineage>
</organism>
<dbReference type="Gene3D" id="3.30.70.80">
    <property type="entry name" value="Peptidase S8 propeptide/proteinase inhibitor I9"/>
    <property type="match status" value="1"/>
</dbReference>
<dbReference type="Pfam" id="PF00082">
    <property type="entry name" value="Peptidase_S8"/>
    <property type="match status" value="1"/>
</dbReference>
<sequence length="781" mass="84917">MASRLFGLETTLIILLYVSLFLKLHHKNFIITLAEASSVHIIYMGEKHHEDPTVVEEFHYDMLEILLGSKEAAQESILYSYKHAFSGFAAKLSKSQAEAIEDFPGIVHVIPNRVHKLHTTNSWDFIGLNSHSTKNLLTEAKMGEDVIIGVIDTGIWPESESFKDEGMAPVPSRWKGTCQQGEEFNYTNCNKKLIGARWFVKGAEAETKRSINSIKEEEYISARDFIGHGTHTASIVAGFPVRKASYKGLAAGTARGGAPHSRIAAYKACWAVVIDQGCTDADILKAFDEAVNDGVDIISVSLGSNIPLFGYIEDSISIGAFHAVAKGITVICSAGNDGPFSQTISNTAPWIITVAASTIDRAFPTAITLGNNLTLMGQSMNTPRRRHKNRFHRMEYSEWIAGNDFATDSGGNACHEGMLNATLAKGKVILCFSTTEEDHIENAATSASEAGAIGIIFAQTRNSMMYPCDAIPCIKVTYEVGTQILTYIRRTKSPVVKLGHPKTVNGKWVAPRIAYFSSRGPGSFSPAVLKPDIAAPGVNILAAHSDPKNSEDRFIFLSGTSMACPHVSGVAALIKSVHWEWSPAAIRSALITTASQAGTDGELIINEDGTRKQADPFDFGGGHMDPTRVAHPGLIYNMSSEDYIPFLCSLGCKTKAISNLVQHKTHCPKTNSALDLNLPSIVIPDLKRTVTVSREVTNVGHVNSVYKAHINPPNGIKVQVIPNTLSFNSTIKSIKFKVAFSSNTTVHKDYSFGSLTWTDGVHNVRSPIAVRAILFDSYADM</sequence>
<dbReference type="InterPro" id="IPR010259">
    <property type="entry name" value="S8pro/Inhibitor_I9"/>
</dbReference>
<feature type="domain" description="Inhibitor I9" evidence="9">
    <location>
        <begin position="39"/>
        <end position="118"/>
    </location>
</feature>
<feature type="active site" description="Charge relay system" evidence="6 7">
    <location>
        <position position="228"/>
    </location>
</feature>
<dbReference type="GO" id="GO:0006508">
    <property type="term" value="P:proteolysis"/>
    <property type="evidence" value="ECO:0007669"/>
    <property type="project" value="UniProtKB-KW"/>
</dbReference>
<keyword evidence="3" id="KW-0732">Signal</keyword>
<feature type="domain" description="Subtilisin-like protease fibronectin type-III" evidence="10">
    <location>
        <begin position="675"/>
        <end position="770"/>
    </location>
</feature>
<dbReference type="AlphaFoldDB" id="A0AB40B6Q2"/>
<comment type="similarity">
    <text evidence="1 7">Belongs to the peptidase S8 family.</text>
</comment>
<dbReference type="InterPro" id="IPR034197">
    <property type="entry name" value="Peptidases_S8_3"/>
</dbReference>
<feature type="active site" description="Charge relay system" evidence="6 7">
    <location>
        <position position="152"/>
    </location>
</feature>
<dbReference type="CDD" id="cd02120">
    <property type="entry name" value="PA_subtilisin_like"/>
    <property type="match status" value="1"/>
</dbReference>
<dbReference type="InterPro" id="IPR037045">
    <property type="entry name" value="S8pro/Inhibitor_I9_sf"/>
</dbReference>
<gene>
    <name evidence="12" type="primary">LOC120259374</name>
</gene>
<dbReference type="Gene3D" id="3.50.30.30">
    <property type="match status" value="1"/>
</dbReference>
<dbReference type="Pfam" id="PF05922">
    <property type="entry name" value="Inhibitor_I9"/>
    <property type="match status" value="1"/>
</dbReference>
<dbReference type="Pfam" id="PF17766">
    <property type="entry name" value="fn3_6"/>
    <property type="match status" value="1"/>
</dbReference>
<dbReference type="GeneID" id="120259374"/>
<dbReference type="FunFam" id="3.40.50.200:FF:000006">
    <property type="entry name" value="Subtilisin-like protease SBT1.5"/>
    <property type="match status" value="1"/>
</dbReference>
<dbReference type="PROSITE" id="PS00138">
    <property type="entry name" value="SUBTILASE_SER"/>
    <property type="match status" value="1"/>
</dbReference>
<keyword evidence="4 7" id="KW-0378">Hydrolase</keyword>
<dbReference type="GO" id="GO:0004252">
    <property type="term" value="F:serine-type endopeptidase activity"/>
    <property type="evidence" value="ECO:0007669"/>
    <property type="project" value="UniProtKB-UniRule"/>
</dbReference>
<evidence type="ECO:0000256" key="5">
    <source>
        <dbReference type="ARBA" id="ARBA00022825"/>
    </source>
</evidence>
<dbReference type="InterPro" id="IPR036852">
    <property type="entry name" value="Peptidase_S8/S53_dom_sf"/>
</dbReference>
<keyword evidence="11" id="KW-1185">Reference proteome</keyword>
<feature type="active site" description="Charge relay system" evidence="6 7">
    <location>
        <position position="561"/>
    </location>
</feature>
<evidence type="ECO:0000256" key="1">
    <source>
        <dbReference type="ARBA" id="ARBA00011073"/>
    </source>
</evidence>
<dbReference type="PRINTS" id="PR00723">
    <property type="entry name" value="SUBTILISIN"/>
</dbReference>
<name>A0AB40B6Q2_DIOCR</name>
<dbReference type="PANTHER" id="PTHR10795">
    <property type="entry name" value="PROPROTEIN CONVERTASE SUBTILISIN/KEXIN"/>
    <property type="match status" value="1"/>
</dbReference>
<protein>
    <submittedName>
        <fullName evidence="12">Subtilisin-like protease SBT3.6</fullName>
    </submittedName>
</protein>
<dbReference type="InterPro" id="IPR023828">
    <property type="entry name" value="Peptidase_S8_Ser-AS"/>
</dbReference>
<feature type="domain" description="Peptidase S8/S53" evidence="8">
    <location>
        <begin position="143"/>
        <end position="599"/>
    </location>
</feature>
<dbReference type="InterPro" id="IPR000209">
    <property type="entry name" value="Peptidase_S8/S53_dom"/>
</dbReference>
<evidence type="ECO:0000259" key="9">
    <source>
        <dbReference type="Pfam" id="PF05922"/>
    </source>
</evidence>
<keyword evidence="2 7" id="KW-0645">Protease</keyword>
<evidence type="ECO:0000313" key="11">
    <source>
        <dbReference type="Proteomes" id="UP001515500"/>
    </source>
</evidence>
<dbReference type="FunFam" id="3.50.30.30:FF:000005">
    <property type="entry name" value="subtilisin-like protease SBT1.5"/>
    <property type="match status" value="1"/>
</dbReference>
<reference evidence="12" key="1">
    <citation type="submission" date="2025-08" db="UniProtKB">
        <authorList>
            <consortium name="RefSeq"/>
        </authorList>
    </citation>
    <scope>IDENTIFICATION</scope>
</reference>
<evidence type="ECO:0000259" key="10">
    <source>
        <dbReference type="Pfam" id="PF17766"/>
    </source>
</evidence>
<evidence type="ECO:0000256" key="4">
    <source>
        <dbReference type="ARBA" id="ARBA00022801"/>
    </source>
</evidence>
<evidence type="ECO:0000259" key="8">
    <source>
        <dbReference type="Pfam" id="PF00082"/>
    </source>
</evidence>
<dbReference type="InterPro" id="IPR015500">
    <property type="entry name" value="Peptidase_S8_subtilisin-rel"/>
</dbReference>
<dbReference type="Gene3D" id="2.60.40.2310">
    <property type="match status" value="1"/>
</dbReference>
<keyword evidence="5 7" id="KW-0720">Serine protease</keyword>
<evidence type="ECO:0000256" key="7">
    <source>
        <dbReference type="PROSITE-ProRule" id="PRU01240"/>
    </source>
</evidence>
<dbReference type="PROSITE" id="PS51892">
    <property type="entry name" value="SUBTILASE"/>
    <property type="match status" value="1"/>
</dbReference>
<dbReference type="Gene3D" id="3.40.50.200">
    <property type="entry name" value="Peptidase S8/S53 domain"/>
    <property type="match status" value="1"/>
</dbReference>
<evidence type="ECO:0000256" key="6">
    <source>
        <dbReference type="PIRSR" id="PIRSR615500-1"/>
    </source>
</evidence>
<dbReference type="Proteomes" id="UP001515500">
    <property type="component" value="Chromosome 4"/>
</dbReference>
<dbReference type="SUPFAM" id="SSF52743">
    <property type="entry name" value="Subtilisin-like"/>
    <property type="match status" value="1"/>
</dbReference>